<feature type="transmembrane region" description="Helical" evidence="5">
    <location>
        <begin position="36"/>
        <end position="56"/>
    </location>
</feature>
<evidence type="ECO:0000256" key="1">
    <source>
        <dbReference type="ARBA" id="ARBA00004141"/>
    </source>
</evidence>
<evidence type="ECO:0000313" key="8">
    <source>
        <dbReference type="Proteomes" id="UP000051326"/>
    </source>
</evidence>
<dbReference type="InterPro" id="IPR007267">
    <property type="entry name" value="GtrA_DPMS_TM"/>
</dbReference>
<protein>
    <submittedName>
        <fullName evidence="7">GtrA-like protein</fullName>
    </submittedName>
</protein>
<gene>
    <name evidence="7" type="ORF">PHA8399_03308</name>
</gene>
<dbReference type="RefSeq" id="WP_058287174.1">
    <property type="nucleotide sequence ID" value="NZ_CYSR01000030.1"/>
</dbReference>
<feature type="transmembrane region" description="Helical" evidence="5">
    <location>
        <begin position="105"/>
        <end position="125"/>
    </location>
</feature>
<sequence length="139" mass="15334">MTLHQLLVRYSAFAAVATAVNLATQRAVLQLGETGAHFTAAMAAGTLAGLVVKYLLDKRWIFFDQQGGLKHQGRTFLLYSAMGVATTAVFWITETLFWLTWGTDAAREAGAILGLVIGYTVKYQLDRQFVFARRSKNAE</sequence>
<dbReference type="Pfam" id="PF04138">
    <property type="entry name" value="GtrA_DPMS_TM"/>
    <property type="match status" value="1"/>
</dbReference>
<dbReference type="EMBL" id="CYSR01000030">
    <property type="protein sequence ID" value="CUI01167.1"/>
    <property type="molecule type" value="Genomic_DNA"/>
</dbReference>
<feature type="transmembrane region" description="Helical" evidence="5">
    <location>
        <begin position="7"/>
        <end position="24"/>
    </location>
</feature>
<keyword evidence="2 5" id="KW-0812">Transmembrane</keyword>
<dbReference type="AlphaFoldDB" id="A0A0P1HRT7"/>
<evidence type="ECO:0000259" key="6">
    <source>
        <dbReference type="Pfam" id="PF04138"/>
    </source>
</evidence>
<dbReference type="GO" id="GO:0016020">
    <property type="term" value="C:membrane"/>
    <property type="evidence" value="ECO:0007669"/>
    <property type="project" value="UniProtKB-SubCell"/>
</dbReference>
<dbReference type="Proteomes" id="UP000051326">
    <property type="component" value="Unassembled WGS sequence"/>
</dbReference>
<dbReference type="NCBIfam" id="NF037976">
    <property type="entry name" value="gtrA_1"/>
    <property type="match status" value="1"/>
</dbReference>
<organism evidence="7 8">
    <name type="scientific">Leisingera aquaemixtae</name>
    <dbReference type="NCBI Taxonomy" id="1396826"/>
    <lineage>
        <taxon>Bacteria</taxon>
        <taxon>Pseudomonadati</taxon>
        <taxon>Pseudomonadota</taxon>
        <taxon>Alphaproteobacteria</taxon>
        <taxon>Rhodobacterales</taxon>
        <taxon>Roseobacteraceae</taxon>
        <taxon>Leisingera</taxon>
    </lineage>
</organism>
<evidence type="ECO:0000313" key="7">
    <source>
        <dbReference type="EMBL" id="CUI01167.1"/>
    </source>
</evidence>
<evidence type="ECO:0000256" key="3">
    <source>
        <dbReference type="ARBA" id="ARBA00022989"/>
    </source>
</evidence>
<evidence type="ECO:0000256" key="2">
    <source>
        <dbReference type="ARBA" id="ARBA00022692"/>
    </source>
</evidence>
<feature type="domain" description="GtrA/DPMS transmembrane" evidence="6">
    <location>
        <begin position="9"/>
        <end position="131"/>
    </location>
</feature>
<feature type="transmembrane region" description="Helical" evidence="5">
    <location>
        <begin position="76"/>
        <end position="99"/>
    </location>
</feature>
<dbReference type="GO" id="GO:0000271">
    <property type="term" value="P:polysaccharide biosynthetic process"/>
    <property type="evidence" value="ECO:0007669"/>
    <property type="project" value="InterPro"/>
</dbReference>
<dbReference type="STRING" id="1396826.PHA8399_03308"/>
<reference evidence="7 8" key="1">
    <citation type="submission" date="2015-09" db="EMBL/GenBank/DDBJ databases">
        <authorList>
            <consortium name="Swine Surveillance"/>
        </authorList>
    </citation>
    <scope>NUCLEOTIDE SEQUENCE [LARGE SCALE GENOMIC DNA]</scope>
    <source>
        <strain evidence="7 8">CECT 8399</strain>
    </source>
</reference>
<proteinExistence type="predicted"/>
<accession>A0A0P1HRT7</accession>
<name>A0A0P1HRT7_9RHOB</name>
<evidence type="ECO:0000256" key="4">
    <source>
        <dbReference type="ARBA" id="ARBA00023136"/>
    </source>
</evidence>
<keyword evidence="4 5" id="KW-0472">Membrane</keyword>
<comment type="subcellular location">
    <subcellularLocation>
        <location evidence="1">Membrane</location>
        <topology evidence="1">Multi-pass membrane protein</topology>
    </subcellularLocation>
</comment>
<evidence type="ECO:0000256" key="5">
    <source>
        <dbReference type="SAM" id="Phobius"/>
    </source>
</evidence>
<keyword evidence="3 5" id="KW-1133">Transmembrane helix</keyword>